<keyword evidence="3" id="KW-1185">Reference proteome</keyword>
<evidence type="ECO:0000256" key="1">
    <source>
        <dbReference type="SAM" id="MobiDB-lite"/>
    </source>
</evidence>
<feature type="region of interest" description="Disordered" evidence="1">
    <location>
        <begin position="60"/>
        <end position="82"/>
    </location>
</feature>
<proteinExistence type="predicted"/>
<dbReference type="OrthoDB" id="7998884at2"/>
<comment type="caution">
    <text evidence="2">The sequence shown here is derived from an EMBL/GenBank/DDBJ whole genome shotgun (WGS) entry which is preliminary data.</text>
</comment>
<dbReference type="InterPro" id="IPR011660">
    <property type="entry name" value="VapB-like"/>
</dbReference>
<sequence>MGMNIKSDEAQRIARQIADHTGETLTSAVLTALKERLERLKREANFEERRARIDEIIRRSGPTAPGVTSDHSDLYDEIGLPK</sequence>
<dbReference type="Pfam" id="PF07704">
    <property type="entry name" value="PSK_trans_fac"/>
    <property type="match status" value="1"/>
</dbReference>
<evidence type="ECO:0000313" key="2">
    <source>
        <dbReference type="EMBL" id="TYR29708.1"/>
    </source>
</evidence>
<evidence type="ECO:0000313" key="3">
    <source>
        <dbReference type="Proteomes" id="UP000323258"/>
    </source>
</evidence>
<accession>A0A5D4GN08</accession>
<protein>
    <submittedName>
        <fullName evidence="2">Protein transcription factor</fullName>
    </submittedName>
</protein>
<organism evidence="2 3">
    <name type="scientific">Neoaquamicrobium microcysteis</name>
    <dbReference type="NCBI Taxonomy" id="2682781"/>
    <lineage>
        <taxon>Bacteria</taxon>
        <taxon>Pseudomonadati</taxon>
        <taxon>Pseudomonadota</taxon>
        <taxon>Alphaproteobacteria</taxon>
        <taxon>Hyphomicrobiales</taxon>
        <taxon>Phyllobacteriaceae</taxon>
        <taxon>Neoaquamicrobium</taxon>
    </lineage>
</organism>
<dbReference type="Proteomes" id="UP000323258">
    <property type="component" value="Unassembled WGS sequence"/>
</dbReference>
<dbReference type="EMBL" id="VSZS01000068">
    <property type="protein sequence ID" value="TYR29708.1"/>
    <property type="molecule type" value="Genomic_DNA"/>
</dbReference>
<name>A0A5D4GN08_9HYPH</name>
<dbReference type="AlphaFoldDB" id="A0A5D4GN08"/>
<reference evidence="2 3" key="1">
    <citation type="submission" date="2019-08" db="EMBL/GenBank/DDBJ databases">
        <authorList>
            <person name="Seo Y.L."/>
        </authorList>
    </citation>
    <scope>NUCLEOTIDE SEQUENCE [LARGE SCALE GENOMIC DNA]</scope>
    <source>
        <strain evidence="2 3">MaA-C15</strain>
    </source>
</reference>
<dbReference type="RefSeq" id="WP_148917016.1">
    <property type="nucleotide sequence ID" value="NZ_VSZS01000068.1"/>
</dbReference>
<reference evidence="2 3" key="2">
    <citation type="submission" date="2019-09" db="EMBL/GenBank/DDBJ databases">
        <title>Mesorhizobium sp. MaA-C15 isolated from Microcystis aeruginosa.</title>
        <authorList>
            <person name="Jeong S.E."/>
            <person name="Jin H.M."/>
            <person name="Jeon C.O."/>
        </authorList>
    </citation>
    <scope>NUCLEOTIDE SEQUENCE [LARGE SCALE GENOMIC DNA]</scope>
    <source>
        <strain evidence="2 3">MaA-C15</strain>
    </source>
</reference>
<gene>
    <name evidence="2" type="ORF">FY036_22985</name>
</gene>